<keyword evidence="2 6" id="KW-0689">Ribosomal protein</keyword>
<comment type="similarity">
    <text evidence="1 6">Belongs to the universal ribosomal protein uS9 family.</text>
</comment>
<dbReference type="PANTHER" id="PTHR21569">
    <property type="entry name" value="RIBOSOMAL PROTEIN S9"/>
    <property type="match status" value="1"/>
</dbReference>
<dbReference type="GO" id="GO:0006412">
    <property type="term" value="P:translation"/>
    <property type="evidence" value="ECO:0007669"/>
    <property type="project" value="InterPro"/>
</dbReference>
<feature type="region of interest" description="Disordered" evidence="7">
    <location>
        <begin position="301"/>
        <end position="323"/>
    </location>
</feature>
<proteinExistence type="inferred from homology"/>
<dbReference type="Pfam" id="PF00380">
    <property type="entry name" value="Ribosomal_S9"/>
    <property type="match status" value="1"/>
</dbReference>
<dbReference type="InterPro" id="IPR014721">
    <property type="entry name" value="Ribsml_uS5_D2-typ_fold_subgr"/>
</dbReference>
<name>A0A9P5G899_GEOCN</name>
<dbReference type="PROSITE" id="PS00360">
    <property type="entry name" value="RIBOSOMAL_S9"/>
    <property type="match status" value="1"/>
</dbReference>
<dbReference type="GO" id="GO:0003735">
    <property type="term" value="F:structural constituent of ribosome"/>
    <property type="evidence" value="ECO:0007669"/>
    <property type="project" value="InterPro"/>
</dbReference>
<reference evidence="8" key="2">
    <citation type="submission" date="2020-01" db="EMBL/GenBank/DDBJ databases">
        <authorList>
            <person name="Perkins V."/>
            <person name="Lessard M.-H."/>
            <person name="Dugat-Bony E."/>
            <person name="Frenette M."/>
            <person name="Labrie S."/>
        </authorList>
    </citation>
    <scope>NUCLEOTIDE SEQUENCE</scope>
    <source>
        <strain evidence="8">LMA-70</strain>
    </source>
</reference>
<protein>
    <recommendedName>
        <fullName evidence="4">Small ribosomal subunit protein uS9m</fullName>
    </recommendedName>
    <alternativeName>
        <fullName evidence="5">37S ribosomal protein S9, mitochondrial</fullName>
    </alternativeName>
</protein>
<dbReference type="PANTHER" id="PTHR21569:SF1">
    <property type="entry name" value="SMALL RIBOSOMAL SUBUNIT PROTEIN US9M"/>
    <property type="match status" value="1"/>
</dbReference>
<evidence type="ECO:0000256" key="2">
    <source>
        <dbReference type="ARBA" id="ARBA00022980"/>
    </source>
</evidence>
<dbReference type="NCBIfam" id="NF001099">
    <property type="entry name" value="PRK00132.1"/>
    <property type="match status" value="1"/>
</dbReference>
<sequence>MAYSSLRSSLLPRLASVNGATTRAFSTSLRLQNGVVPYSPMQQKLVAELNAADLSSSTQQDMININAPEHLYAGYDRLRVVPKDPSFYMLNPPHEENMRKLNDLLRKYVNLPTVSVQEAGNISWNGMGEYATIGGGPRLKPVQYKNLIDVLNRLAVIDPQLMPGEVWEAITPYVKERTALSAASKIKSLDEFGRAVTIGRRKTSSARLYMTKNTDEIKGQILVNGKPINEYFPRLAHRSELLYPLTVVDSVGEYNIFATVQGGGNTGQSGAIALAIARAIVIHNPLLETRLKSAGCLTRDPRKVERKKPGKPKARKSYTWVKR</sequence>
<dbReference type="FunFam" id="3.30.230.10:FF:000001">
    <property type="entry name" value="30S ribosomal protein S9"/>
    <property type="match status" value="1"/>
</dbReference>
<dbReference type="Proteomes" id="UP000750522">
    <property type="component" value="Unassembled WGS sequence"/>
</dbReference>
<feature type="compositionally biased region" description="Basic residues" evidence="7">
    <location>
        <begin position="304"/>
        <end position="323"/>
    </location>
</feature>
<organism evidence="8 9">
    <name type="scientific">Geotrichum candidum</name>
    <name type="common">Oospora lactis</name>
    <name type="synonym">Dipodascus geotrichum</name>
    <dbReference type="NCBI Taxonomy" id="1173061"/>
    <lineage>
        <taxon>Eukaryota</taxon>
        <taxon>Fungi</taxon>
        <taxon>Dikarya</taxon>
        <taxon>Ascomycota</taxon>
        <taxon>Saccharomycotina</taxon>
        <taxon>Dipodascomycetes</taxon>
        <taxon>Dipodascales</taxon>
        <taxon>Dipodascaceae</taxon>
        <taxon>Geotrichum</taxon>
    </lineage>
</organism>
<dbReference type="GO" id="GO:0003723">
    <property type="term" value="F:RNA binding"/>
    <property type="evidence" value="ECO:0007669"/>
    <property type="project" value="TreeGrafter"/>
</dbReference>
<dbReference type="EMBL" id="QQZK01000016">
    <property type="protein sequence ID" value="KAF5103907.1"/>
    <property type="molecule type" value="Genomic_DNA"/>
</dbReference>
<evidence type="ECO:0000256" key="1">
    <source>
        <dbReference type="ARBA" id="ARBA00005251"/>
    </source>
</evidence>
<evidence type="ECO:0000256" key="4">
    <source>
        <dbReference type="ARBA" id="ARBA00039318"/>
    </source>
</evidence>
<dbReference type="InterPro" id="IPR020568">
    <property type="entry name" value="Ribosomal_Su5_D2-typ_SF"/>
</dbReference>
<dbReference type="SUPFAM" id="SSF54211">
    <property type="entry name" value="Ribosomal protein S5 domain 2-like"/>
    <property type="match status" value="1"/>
</dbReference>
<dbReference type="InterPro" id="IPR020574">
    <property type="entry name" value="Ribosomal_uS9_CS"/>
</dbReference>
<evidence type="ECO:0000256" key="5">
    <source>
        <dbReference type="ARBA" id="ARBA00042623"/>
    </source>
</evidence>
<dbReference type="InterPro" id="IPR023035">
    <property type="entry name" value="Ribosomal_uS9_bac/plastid"/>
</dbReference>
<comment type="caution">
    <text evidence="8">The sequence shown here is derived from an EMBL/GenBank/DDBJ whole genome shotgun (WGS) entry which is preliminary data.</text>
</comment>
<accession>A0A9P5G899</accession>
<evidence type="ECO:0000256" key="6">
    <source>
        <dbReference type="RuleBase" id="RU003815"/>
    </source>
</evidence>
<evidence type="ECO:0000313" key="8">
    <source>
        <dbReference type="EMBL" id="KAF5103907.1"/>
    </source>
</evidence>
<evidence type="ECO:0000313" key="9">
    <source>
        <dbReference type="Proteomes" id="UP000750522"/>
    </source>
</evidence>
<keyword evidence="3 6" id="KW-0687">Ribonucleoprotein</keyword>
<dbReference type="Gene3D" id="3.30.230.10">
    <property type="match status" value="1"/>
</dbReference>
<reference evidence="8" key="1">
    <citation type="journal article" date="2020" name="Front. Microbiol.">
        <title>Phenotypic and Genetic Characterization of the Cheese Ripening Yeast Geotrichum candidum.</title>
        <authorList>
            <person name="Perkins V."/>
            <person name="Vignola S."/>
            <person name="Lessard M.H."/>
            <person name="Plante P.L."/>
            <person name="Corbeil J."/>
            <person name="Dugat-Bony E."/>
            <person name="Frenette M."/>
            <person name="Labrie S."/>
        </authorList>
    </citation>
    <scope>NUCLEOTIDE SEQUENCE</scope>
    <source>
        <strain evidence="8">LMA-70</strain>
    </source>
</reference>
<gene>
    <name evidence="8" type="ORF">DV451_001135</name>
</gene>
<dbReference type="InterPro" id="IPR000754">
    <property type="entry name" value="Ribosomal_uS9"/>
</dbReference>
<evidence type="ECO:0000256" key="3">
    <source>
        <dbReference type="ARBA" id="ARBA00023274"/>
    </source>
</evidence>
<dbReference type="GO" id="GO:0005763">
    <property type="term" value="C:mitochondrial small ribosomal subunit"/>
    <property type="evidence" value="ECO:0007669"/>
    <property type="project" value="TreeGrafter"/>
</dbReference>
<evidence type="ECO:0000256" key="7">
    <source>
        <dbReference type="SAM" id="MobiDB-lite"/>
    </source>
</evidence>
<dbReference type="AlphaFoldDB" id="A0A9P5G899"/>